<protein>
    <recommendedName>
        <fullName evidence="12">UDP-N-acetylglucosamine 1-carboxyvinyltransferase</fullName>
        <ecNumber evidence="11">2.5.1.7</ecNumber>
    </recommendedName>
    <alternativeName>
        <fullName evidence="13">Enoylpyruvate transferase</fullName>
    </alternativeName>
    <alternativeName>
        <fullName evidence="14">UDP-N-acetylglucosamine enolpyruvyl transferase</fullName>
    </alternativeName>
</protein>
<dbReference type="InterPro" id="IPR001986">
    <property type="entry name" value="Enolpyruvate_Tfrase_dom"/>
</dbReference>
<evidence type="ECO:0000313" key="17">
    <source>
        <dbReference type="EMBL" id="HIU91020.1"/>
    </source>
</evidence>
<comment type="subcellular location">
    <subcellularLocation>
        <location evidence="1">Cytoplasm</location>
    </subcellularLocation>
</comment>
<evidence type="ECO:0000256" key="5">
    <source>
        <dbReference type="ARBA" id="ARBA00022679"/>
    </source>
</evidence>
<keyword evidence="6" id="KW-0133">Cell shape</keyword>
<keyword evidence="9" id="KW-0961">Cell wall biogenesis/degradation</keyword>
<dbReference type="InterPro" id="IPR013792">
    <property type="entry name" value="RNA3'P_cycl/enolpyr_Trfase_a/b"/>
</dbReference>
<dbReference type="AlphaFoldDB" id="A0A9D1MX54"/>
<evidence type="ECO:0000256" key="7">
    <source>
        <dbReference type="ARBA" id="ARBA00022984"/>
    </source>
</evidence>
<dbReference type="GO" id="GO:0071555">
    <property type="term" value="P:cell wall organization"/>
    <property type="evidence" value="ECO:0007669"/>
    <property type="project" value="UniProtKB-KW"/>
</dbReference>
<feature type="domain" description="Enolpyruvate transferase" evidence="16">
    <location>
        <begin position="7"/>
        <end position="400"/>
    </location>
</feature>
<keyword evidence="7" id="KW-0573">Peptidoglycan synthesis</keyword>
<dbReference type="PANTHER" id="PTHR43783">
    <property type="entry name" value="UDP-N-ACETYLGLUCOSAMINE 1-CARBOXYVINYLTRANSFERASE"/>
    <property type="match status" value="1"/>
</dbReference>
<evidence type="ECO:0000256" key="2">
    <source>
        <dbReference type="ARBA" id="ARBA00004752"/>
    </source>
</evidence>
<gene>
    <name evidence="17" type="ORF">IAC72_03325</name>
</gene>
<comment type="catalytic activity">
    <reaction evidence="15">
        <text>phosphoenolpyruvate + UDP-N-acetyl-alpha-D-glucosamine = UDP-N-acetyl-3-O-(1-carboxyvinyl)-alpha-D-glucosamine + phosphate</text>
        <dbReference type="Rhea" id="RHEA:18681"/>
        <dbReference type="ChEBI" id="CHEBI:43474"/>
        <dbReference type="ChEBI" id="CHEBI:57705"/>
        <dbReference type="ChEBI" id="CHEBI:58702"/>
        <dbReference type="ChEBI" id="CHEBI:68483"/>
        <dbReference type="EC" id="2.5.1.7"/>
    </reaction>
</comment>
<dbReference type="Pfam" id="PF00275">
    <property type="entry name" value="EPSP_synthase"/>
    <property type="match status" value="1"/>
</dbReference>
<dbReference type="NCBIfam" id="NF006873">
    <property type="entry name" value="PRK09369.1"/>
    <property type="match status" value="1"/>
</dbReference>
<keyword evidence="4" id="KW-0132">Cell division</keyword>
<evidence type="ECO:0000259" key="16">
    <source>
        <dbReference type="Pfam" id="PF00275"/>
    </source>
</evidence>
<dbReference type="GO" id="GO:0008360">
    <property type="term" value="P:regulation of cell shape"/>
    <property type="evidence" value="ECO:0007669"/>
    <property type="project" value="UniProtKB-KW"/>
</dbReference>
<keyword evidence="5 17" id="KW-0808">Transferase</keyword>
<name>A0A9D1MX54_9BACT</name>
<evidence type="ECO:0000256" key="11">
    <source>
        <dbReference type="ARBA" id="ARBA00039108"/>
    </source>
</evidence>
<evidence type="ECO:0000256" key="4">
    <source>
        <dbReference type="ARBA" id="ARBA00022618"/>
    </source>
</evidence>
<dbReference type="GO" id="GO:0051301">
    <property type="term" value="P:cell division"/>
    <property type="evidence" value="ECO:0007669"/>
    <property type="project" value="UniProtKB-KW"/>
</dbReference>
<comment type="similarity">
    <text evidence="10">Belongs to the EPSP synthase family. MurA subfamily.</text>
</comment>
<evidence type="ECO:0000256" key="12">
    <source>
        <dbReference type="ARBA" id="ARBA00039754"/>
    </source>
</evidence>
<dbReference type="InterPro" id="IPR050068">
    <property type="entry name" value="MurA_subfamily"/>
</dbReference>
<dbReference type="GO" id="GO:0008760">
    <property type="term" value="F:UDP-N-acetylglucosamine 1-carboxyvinyltransferase activity"/>
    <property type="evidence" value="ECO:0007669"/>
    <property type="project" value="UniProtKB-EC"/>
</dbReference>
<evidence type="ECO:0000256" key="9">
    <source>
        <dbReference type="ARBA" id="ARBA00023316"/>
    </source>
</evidence>
<evidence type="ECO:0000256" key="1">
    <source>
        <dbReference type="ARBA" id="ARBA00004496"/>
    </source>
</evidence>
<comment type="pathway">
    <text evidence="2">Cell wall biogenesis; peptidoglycan biosynthesis.</text>
</comment>
<reference evidence="17" key="2">
    <citation type="journal article" date="2021" name="PeerJ">
        <title>Extensive microbial diversity within the chicken gut microbiome revealed by metagenomics and culture.</title>
        <authorList>
            <person name="Gilroy R."/>
            <person name="Ravi A."/>
            <person name="Getino M."/>
            <person name="Pursley I."/>
            <person name="Horton D.L."/>
            <person name="Alikhan N.F."/>
            <person name="Baker D."/>
            <person name="Gharbi K."/>
            <person name="Hall N."/>
            <person name="Watson M."/>
            <person name="Adriaenssens E.M."/>
            <person name="Foster-Nyarko E."/>
            <person name="Jarju S."/>
            <person name="Secka A."/>
            <person name="Antonio M."/>
            <person name="Oren A."/>
            <person name="Chaudhuri R.R."/>
            <person name="La Ragione R."/>
            <person name="Hildebrand F."/>
            <person name="Pallen M.J."/>
        </authorList>
    </citation>
    <scope>NUCLEOTIDE SEQUENCE</scope>
    <source>
        <strain evidence="17">ChiHjej12B11-7776</strain>
    </source>
</reference>
<evidence type="ECO:0000256" key="10">
    <source>
        <dbReference type="ARBA" id="ARBA00038367"/>
    </source>
</evidence>
<sequence>MDYLIGGGHRLNGEVTASGCKNAVLPLLAASVLTDEPMVFCNCPDIADVRNMLLLLQATGKHTDFCDGSITVSGKASNNLLPAALCARLRGSGLLLGSLLAKTGGASLPQSGGCAIGDRPMDIHIDGLRALGAEVSERKGICCRGSIAGGRYRLRMPSVGATENLLCAAAACVHPVTLENCAVEPEVEQLQQVLQSMGAEITGMGTSTVTVRGGRLHGCSAEVIPDRIECATYLATCAAVGGKVTVKRCVPRHLGAFLPLMKGRFHIEEGQDCITICSDGVFEGFGYISTAPYPGFHTDLQQITAALAAVACGKTVIVENMFENRLTHNASQLALMGANITVRGRRAEIFGSKLHGACVTAADLRGGAALVTAALAAKGQSRVRCANHILRGYENFEQKLSRLGADIRAIED</sequence>
<evidence type="ECO:0000256" key="15">
    <source>
        <dbReference type="ARBA" id="ARBA00047527"/>
    </source>
</evidence>
<proteinExistence type="inferred from homology"/>
<dbReference type="EC" id="2.5.1.7" evidence="11"/>
<dbReference type="InterPro" id="IPR036968">
    <property type="entry name" value="Enolpyruvate_Tfrase_sf"/>
</dbReference>
<keyword evidence="8" id="KW-0131">Cell cycle</keyword>
<keyword evidence="3" id="KW-0963">Cytoplasm</keyword>
<reference evidence="17" key="1">
    <citation type="submission" date="2020-10" db="EMBL/GenBank/DDBJ databases">
        <authorList>
            <person name="Gilroy R."/>
        </authorList>
    </citation>
    <scope>NUCLEOTIDE SEQUENCE</scope>
    <source>
        <strain evidence="17">ChiHjej12B11-7776</strain>
    </source>
</reference>
<evidence type="ECO:0000313" key="18">
    <source>
        <dbReference type="Proteomes" id="UP000886852"/>
    </source>
</evidence>
<evidence type="ECO:0000256" key="3">
    <source>
        <dbReference type="ARBA" id="ARBA00022490"/>
    </source>
</evidence>
<dbReference type="GO" id="GO:0009252">
    <property type="term" value="P:peptidoglycan biosynthetic process"/>
    <property type="evidence" value="ECO:0007669"/>
    <property type="project" value="UniProtKB-KW"/>
</dbReference>
<dbReference type="PANTHER" id="PTHR43783:SF1">
    <property type="entry name" value="UDP-N-ACETYLGLUCOSAMINE 1-CARBOXYVINYLTRANSFERASE"/>
    <property type="match status" value="1"/>
</dbReference>
<organism evidence="17 18">
    <name type="scientific">Candidatus Fimimonas merdipullorum</name>
    <dbReference type="NCBI Taxonomy" id="2840822"/>
    <lineage>
        <taxon>Bacteria</taxon>
        <taxon>Pseudomonadati</taxon>
        <taxon>Myxococcota</taxon>
        <taxon>Myxococcia</taxon>
        <taxon>Myxococcales</taxon>
        <taxon>Cystobacterineae</taxon>
        <taxon>Myxococcaceae</taxon>
        <taxon>Myxococcaceae incertae sedis</taxon>
        <taxon>Candidatus Fimimonas</taxon>
    </lineage>
</organism>
<dbReference type="Proteomes" id="UP000886852">
    <property type="component" value="Unassembled WGS sequence"/>
</dbReference>
<dbReference type="GO" id="GO:0005737">
    <property type="term" value="C:cytoplasm"/>
    <property type="evidence" value="ECO:0007669"/>
    <property type="project" value="UniProtKB-SubCell"/>
</dbReference>
<evidence type="ECO:0000256" key="13">
    <source>
        <dbReference type="ARBA" id="ARBA00042443"/>
    </source>
</evidence>
<accession>A0A9D1MX54</accession>
<dbReference type="Gene3D" id="3.65.10.10">
    <property type="entry name" value="Enolpyruvate transferase domain"/>
    <property type="match status" value="2"/>
</dbReference>
<evidence type="ECO:0000256" key="14">
    <source>
        <dbReference type="ARBA" id="ARBA00042842"/>
    </source>
</evidence>
<dbReference type="SUPFAM" id="SSF55205">
    <property type="entry name" value="EPT/RTPC-like"/>
    <property type="match status" value="1"/>
</dbReference>
<evidence type="ECO:0000256" key="6">
    <source>
        <dbReference type="ARBA" id="ARBA00022960"/>
    </source>
</evidence>
<dbReference type="EMBL" id="DVOC01000056">
    <property type="protein sequence ID" value="HIU91020.1"/>
    <property type="molecule type" value="Genomic_DNA"/>
</dbReference>
<comment type="caution">
    <text evidence="17">The sequence shown here is derived from an EMBL/GenBank/DDBJ whole genome shotgun (WGS) entry which is preliminary data.</text>
</comment>
<evidence type="ECO:0000256" key="8">
    <source>
        <dbReference type="ARBA" id="ARBA00023306"/>
    </source>
</evidence>